<reference evidence="2 3" key="1">
    <citation type="journal article" date="2019" name="Int. J. Syst. Evol. Microbiol.">
        <title>The Global Catalogue of Microorganisms (GCM) 10K type strain sequencing project: providing services to taxonomists for standard genome sequencing and annotation.</title>
        <authorList>
            <consortium name="The Broad Institute Genomics Platform"/>
            <consortium name="The Broad Institute Genome Sequencing Center for Infectious Disease"/>
            <person name="Wu L."/>
            <person name="Ma J."/>
        </authorList>
    </citation>
    <scope>NUCLEOTIDE SEQUENCE [LARGE SCALE GENOMIC DNA]</scope>
    <source>
        <strain evidence="2 3">JCM 5052</strain>
    </source>
</reference>
<evidence type="ECO:0000313" key="3">
    <source>
        <dbReference type="Proteomes" id="UP001501576"/>
    </source>
</evidence>
<keyword evidence="3" id="KW-1185">Reference proteome</keyword>
<dbReference type="EMBL" id="BAAABZ010000059">
    <property type="protein sequence ID" value="GAA0550263.1"/>
    <property type="molecule type" value="Genomic_DNA"/>
</dbReference>
<gene>
    <name evidence="2" type="ORF">GCM10010390_60560</name>
</gene>
<dbReference type="Proteomes" id="UP001501576">
    <property type="component" value="Unassembled WGS sequence"/>
</dbReference>
<feature type="region of interest" description="Disordered" evidence="1">
    <location>
        <begin position="117"/>
        <end position="148"/>
    </location>
</feature>
<accession>A0ABN1DRE4</accession>
<comment type="caution">
    <text evidence="2">The sequence shown here is derived from an EMBL/GenBank/DDBJ whole genome shotgun (WGS) entry which is preliminary data.</text>
</comment>
<name>A0ABN1DRE4_9ACTN</name>
<evidence type="ECO:0000256" key="1">
    <source>
        <dbReference type="SAM" id="MobiDB-lite"/>
    </source>
</evidence>
<sequence length="148" mass="15992">MDGHAVTGASAGRAGAGEPLLPAPHPMMCWFRGIGWRDRSAPAALRPLSVPWSALYWVWVNPQPGPLAPAFLRADFDPGRPSPAPGPPEQVVTTRAMVTLPTPSSAPVRRRLFCHNLANPPRSLPRRPTTGKSIRERPIPVGFRGTAR</sequence>
<protein>
    <submittedName>
        <fullName evidence="2">Uncharacterized protein</fullName>
    </submittedName>
</protein>
<proteinExistence type="predicted"/>
<organism evidence="2 3">
    <name type="scientific">Streptomyces mordarskii</name>
    <dbReference type="NCBI Taxonomy" id="1226758"/>
    <lineage>
        <taxon>Bacteria</taxon>
        <taxon>Bacillati</taxon>
        <taxon>Actinomycetota</taxon>
        <taxon>Actinomycetes</taxon>
        <taxon>Kitasatosporales</taxon>
        <taxon>Streptomycetaceae</taxon>
        <taxon>Streptomyces</taxon>
    </lineage>
</organism>
<evidence type="ECO:0000313" key="2">
    <source>
        <dbReference type="EMBL" id="GAA0550263.1"/>
    </source>
</evidence>